<dbReference type="PROSITE" id="PS00107">
    <property type="entry name" value="PROTEIN_KINASE_ATP"/>
    <property type="match status" value="1"/>
</dbReference>
<evidence type="ECO:0000313" key="9">
    <source>
        <dbReference type="Proteomes" id="UP000245946"/>
    </source>
</evidence>
<dbReference type="EMBL" id="KZ819299">
    <property type="protein sequence ID" value="PWN96335.1"/>
    <property type="molecule type" value="Genomic_DNA"/>
</dbReference>
<dbReference type="Proteomes" id="UP000245946">
    <property type="component" value="Unassembled WGS sequence"/>
</dbReference>
<feature type="binding site" evidence="5">
    <location>
        <position position="71"/>
    </location>
    <ligand>
        <name>ATP</name>
        <dbReference type="ChEBI" id="CHEBI:30616"/>
    </ligand>
</feature>
<evidence type="ECO:0000256" key="5">
    <source>
        <dbReference type="PROSITE-ProRule" id="PRU10141"/>
    </source>
</evidence>
<dbReference type="InterPro" id="IPR017441">
    <property type="entry name" value="Protein_kinase_ATP_BS"/>
</dbReference>
<feature type="region of interest" description="Disordered" evidence="6">
    <location>
        <begin position="1020"/>
        <end position="1127"/>
    </location>
</feature>
<evidence type="ECO:0000256" key="4">
    <source>
        <dbReference type="ARBA" id="ARBA00022840"/>
    </source>
</evidence>
<evidence type="ECO:0000259" key="7">
    <source>
        <dbReference type="PROSITE" id="PS50011"/>
    </source>
</evidence>
<dbReference type="SUPFAM" id="SSF56112">
    <property type="entry name" value="Protein kinase-like (PK-like)"/>
    <property type="match status" value="1"/>
</dbReference>
<keyword evidence="8" id="KW-0808">Transferase</keyword>
<keyword evidence="9" id="KW-1185">Reference proteome</keyword>
<dbReference type="GO" id="GO:0004672">
    <property type="term" value="F:protein kinase activity"/>
    <property type="evidence" value="ECO:0007669"/>
    <property type="project" value="InterPro"/>
</dbReference>
<feature type="compositionally biased region" description="Polar residues" evidence="6">
    <location>
        <begin position="491"/>
        <end position="508"/>
    </location>
</feature>
<feature type="domain" description="Protein kinase" evidence="7">
    <location>
        <begin position="34"/>
        <end position="290"/>
    </location>
</feature>
<feature type="compositionally biased region" description="Low complexity" evidence="6">
    <location>
        <begin position="1049"/>
        <end position="1088"/>
    </location>
</feature>
<dbReference type="InterPro" id="IPR008271">
    <property type="entry name" value="Ser/Thr_kinase_AS"/>
</dbReference>
<dbReference type="GO" id="GO:0016787">
    <property type="term" value="F:hydrolase activity"/>
    <property type="evidence" value="ECO:0007669"/>
    <property type="project" value="UniProtKB-KW"/>
</dbReference>
<keyword evidence="4 5" id="KW-0067">ATP-binding</keyword>
<dbReference type="PROSITE" id="PS00108">
    <property type="entry name" value="PROTEIN_KINASE_ST"/>
    <property type="match status" value="1"/>
</dbReference>
<dbReference type="SMART" id="SM00220">
    <property type="entry name" value="S_TKc"/>
    <property type="match status" value="1"/>
</dbReference>
<dbReference type="InterPro" id="IPR029058">
    <property type="entry name" value="AB_hydrolase_fold"/>
</dbReference>
<dbReference type="PANTHER" id="PTHR24347">
    <property type="entry name" value="SERINE/THREONINE-PROTEIN KINASE"/>
    <property type="match status" value="1"/>
</dbReference>
<evidence type="ECO:0000256" key="3">
    <source>
        <dbReference type="ARBA" id="ARBA00022801"/>
    </source>
</evidence>
<dbReference type="SUPFAM" id="SSF53474">
    <property type="entry name" value="alpha/beta-Hydrolases"/>
    <property type="match status" value="1"/>
</dbReference>
<keyword evidence="8" id="KW-0418">Kinase</keyword>
<dbReference type="InterPro" id="IPR000719">
    <property type="entry name" value="Prot_kinase_dom"/>
</dbReference>
<evidence type="ECO:0000256" key="2">
    <source>
        <dbReference type="ARBA" id="ARBA00022741"/>
    </source>
</evidence>
<dbReference type="Gene3D" id="3.40.50.1820">
    <property type="entry name" value="alpha/beta hydrolase"/>
    <property type="match status" value="1"/>
</dbReference>
<dbReference type="InterPro" id="IPR002168">
    <property type="entry name" value="Lipase_GDXG_HIS_AS"/>
</dbReference>
<feature type="compositionally biased region" description="Basic and acidic residues" evidence="6">
    <location>
        <begin position="404"/>
        <end position="416"/>
    </location>
</feature>
<dbReference type="RefSeq" id="XP_025596614.1">
    <property type="nucleotide sequence ID" value="XM_025743748.1"/>
</dbReference>
<keyword evidence="2 5" id="KW-0547">Nucleotide-binding</keyword>
<evidence type="ECO:0000256" key="1">
    <source>
        <dbReference type="ARBA" id="ARBA00010515"/>
    </source>
</evidence>
<dbReference type="InterPro" id="IPR013094">
    <property type="entry name" value="AB_hydrolase_3"/>
</dbReference>
<dbReference type="Pfam" id="PF00069">
    <property type="entry name" value="Pkinase"/>
    <property type="match status" value="1"/>
</dbReference>
<dbReference type="Gene3D" id="1.10.510.10">
    <property type="entry name" value="Transferase(Phosphotransferase) domain 1"/>
    <property type="match status" value="1"/>
</dbReference>
<keyword evidence="3" id="KW-0378">Hydrolase</keyword>
<reference evidence="8 9" key="1">
    <citation type="journal article" date="2018" name="Mol. Biol. Evol.">
        <title>Broad Genomic Sampling Reveals a Smut Pathogenic Ancestry of the Fungal Clade Ustilaginomycotina.</title>
        <authorList>
            <person name="Kijpornyongpan T."/>
            <person name="Mondo S.J."/>
            <person name="Barry K."/>
            <person name="Sandor L."/>
            <person name="Lee J."/>
            <person name="Lipzen A."/>
            <person name="Pangilinan J."/>
            <person name="LaButti K."/>
            <person name="Hainaut M."/>
            <person name="Henrissat B."/>
            <person name="Grigoriev I.V."/>
            <person name="Spatafora J.W."/>
            <person name="Aime M.C."/>
        </authorList>
    </citation>
    <scope>NUCLEOTIDE SEQUENCE [LARGE SCALE GENOMIC DNA]</scope>
    <source>
        <strain evidence="8 9">MCA 4186</strain>
    </source>
</reference>
<dbReference type="Gene3D" id="3.30.200.20">
    <property type="entry name" value="Phosphorylase Kinase, domain 1"/>
    <property type="match status" value="1"/>
</dbReference>
<gene>
    <name evidence="8" type="ORF">FA09DRAFT_334891</name>
</gene>
<dbReference type="PROSITE" id="PS50011">
    <property type="entry name" value="PROTEIN_KINASE_DOM"/>
    <property type="match status" value="1"/>
</dbReference>
<feature type="compositionally biased region" description="Polar residues" evidence="6">
    <location>
        <begin position="974"/>
        <end position="984"/>
    </location>
</feature>
<dbReference type="FunFam" id="3.30.200.20:FF:000762">
    <property type="entry name" value="Related to calmodulin-dependent protein kinase"/>
    <property type="match status" value="1"/>
</dbReference>
<feature type="compositionally biased region" description="Basic and acidic residues" evidence="6">
    <location>
        <begin position="948"/>
        <end position="957"/>
    </location>
</feature>
<feature type="compositionally biased region" description="Basic and acidic residues" evidence="6">
    <location>
        <begin position="920"/>
        <end position="941"/>
    </location>
</feature>
<dbReference type="PROSITE" id="PS01173">
    <property type="entry name" value="LIPASE_GDXG_HIS"/>
    <property type="match status" value="1"/>
</dbReference>
<dbReference type="AlphaFoldDB" id="A0A316Z7Y0"/>
<name>A0A316Z7Y0_9BASI</name>
<dbReference type="InterPro" id="IPR011009">
    <property type="entry name" value="Kinase-like_dom_sf"/>
</dbReference>
<dbReference type="CDD" id="cd05117">
    <property type="entry name" value="STKc_CAMK"/>
    <property type="match status" value="1"/>
</dbReference>
<evidence type="ECO:0000313" key="8">
    <source>
        <dbReference type="EMBL" id="PWN96335.1"/>
    </source>
</evidence>
<feature type="region of interest" description="Disordered" evidence="6">
    <location>
        <begin position="920"/>
        <end position="996"/>
    </location>
</feature>
<dbReference type="GO" id="GO:0005524">
    <property type="term" value="F:ATP binding"/>
    <property type="evidence" value="ECO:0007669"/>
    <property type="project" value="UniProtKB-UniRule"/>
</dbReference>
<feature type="compositionally biased region" description="Low complexity" evidence="6">
    <location>
        <begin position="447"/>
        <end position="459"/>
    </location>
</feature>
<feature type="compositionally biased region" description="Polar residues" evidence="6">
    <location>
        <begin position="1096"/>
        <end position="1106"/>
    </location>
</feature>
<dbReference type="FunFam" id="3.40.50.1820:FF:000252">
    <property type="entry name" value="Related to calmodulin-dependent protein kinase"/>
    <property type="match status" value="1"/>
</dbReference>
<organism evidence="8 9">
    <name type="scientific">Tilletiopsis washingtonensis</name>
    <dbReference type="NCBI Taxonomy" id="58919"/>
    <lineage>
        <taxon>Eukaryota</taxon>
        <taxon>Fungi</taxon>
        <taxon>Dikarya</taxon>
        <taxon>Basidiomycota</taxon>
        <taxon>Ustilaginomycotina</taxon>
        <taxon>Exobasidiomycetes</taxon>
        <taxon>Entylomatales</taxon>
        <taxon>Entylomatales incertae sedis</taxon>
        <taxon>Tilletiopsis</taxon>
    </lineage>
</organism>
<dbReference type="GeneID" id="37271292"/>
<accession>A0A316Z7Y0</accession>
<comment type="similarity">
    <text evidence="1">Belongs to the 'GDXG' lipolytic enzyme family.</text>
</comment>
<dbReference type="Pfam" id="PF07859">
    <property type="entry name" value="Abhydrolase_3"/>
    <property type="match status" value="1"/>
</dbReference>
<sequence>MVGHNLHSAFRSWFKDTEEDGTPLLPAALSKKYTVLPRVLGQGSFAVVKACVERATGTERALKIIAKRPLKDSNEKMLEEEIAILGKVEEAHVIKMWDLYETKEGVFIVTDLCRGGELFDRLVEKVHYNELDARHIVRQIFQGVAYLHAHDIIHRDLKPENILLRDAGEPSDIVISDFGLSRFIPDEGLLMTACGSPQYVAPEVLLGKGYGPPVDIWSAGVIAYCLLAGYTPFYGEDQPSLFQQIIGMHVEFEEQYWSDISQGARDFILRCLCPAEQRLTAAQALQHPWLSNLPTISHDTPDEHRGACLKEVAKRHSTSKQKFGRAVTAVETVAYLRKLHTLRQQHSHPDMHPEKLHSLLRVATAIDINTEGQAVVNPHATAEQARDAQMLIDKASSKTLTPEPSRDSSLLDEKRSHGQRAPSRMDVELCIMGGTAPTRGSGGGGTSAAAAAAEATSHGENPAGNSLGRPVEDAEAGKQGGAPDSPARSASGLSDTTLKPSGRSSAAKQASAAPTKESTLDALLDQYKSSALPSSARVDPHAPLTQPEGMSLSKAWRYVPFLFNQGISIGSAIASHAMYGPLKKSWGLEMTIFTRIIRETARYSEFATISGLQNFFEISNFLPVPKDGLITPVTFRVKKRGLRGLLAEADAAEDGKRELTGEWVVGKQTWRRLQAEWRTGKSRDKERVILYIHGGAYFIMSAVTHRPVTISLSKYTECRVFGINYRLAPGCQFPGPLHDVVSSWFRLVDDLGIPPGNIVLGADSAGGGLALALMYYLRDNKYDLPAGAILFSPWVDLTMSCDSWETNAEFDYLPQMTSGNHMDPVRAYLGDNIDKYITHPYASPLFGDMHGLPPLLIQCGDAEVLRDECTLLAHKASLSGVAVRHELYEDCVHVFQAFLFLDASRKALQSARHFVRTALDKRGRRKAEQREGSRKDVDAEMRAGMQNEKGERVEPRTGRTPGPGDREGADSDTETMGQGSSTMDGNAADERSDDDWSEFEGRLKQGVAKTANAPAKLAAKALGVDDEDVTRQQANAGEGSSRASEKRASASSSEMRRSQSQPSDAPSITPTSPLASGSTAAASPAPGSARKHRRNLSNTSGVTPYSLSAARERAEAGMKQQESAAQAHNLARFHDPAQALKPKMRRTASNAAIDGLLQSFETDPKAVRTRVFTPGE</sequence>
<feature type="region of interest" description="Disordered" evidence="6">
    <location>
        <begin position="394"/>
        <end position="518"/>
    </location>
</feature>
<dbReference type="STRING" id="58919.A0A316Z7Y0"/>
<proteinExistence type="inferred from homology"/>
<dbReference type="OrthoDB" id="408631at2759"/>
<evidence type="ECO:0000256" key="6">
    <source>
        <dbReference type="SAM" id="MobiDB-lite"/>
    </source>
</evidence>
<dbReference type="FunFam" id="1.10.510.10:FF:000571">
    <property type="entry name" value="Maternal embryonic leucine zipper kinase"/>
    <property type="match status" value="1"/>
</dbReference>
<protein>
    <submittedName>
        <fullName evidence="8">Pkinase-domain-containing protein</fullName>
    </submittedName>
</protein>